<gene>
    <name evidence="5" type="ORF">GCM10009850_048020</name>
</gene>
<dbReference type="SUPFAM" id="SSF52540">
    <property type="entry name" value="P-loop containing nucleoside triphosphate hydrolases"/>
    <property type="match status" value="1"/>
</dbReference>
<feature type="domain" description="SF3 helicase" evidence="4">
    <location>
        <begin position="219"/>
        <end position="378"/>
    </location>
</feature>
<dbReference type="InterPro" id="IPR045455">
    <property type="entry name" value="NrS-1_pol-like_helicase"/>
</dbReference>
<evidence type="ECO:0000256" key="3">
    <source>
        <dbReference type="ARBA" id="ARBA00022840"/>
    </source>
</evidence>
<dbReference type="Proteomes" id="UP001499843">
    <property type="component" value="Unassembled WGS sequence"/>
</dbReference>
<proteinExistence type="predicted"/>
<dbReference type="PROSITE" id="PS51206">
    <property type="entry name" value="SF3_HELICASE_1"/>
    <property type="match status" value="1"/>
</dbReference>
<dbReference type="InterPro" id="IPR006500">
    <property type="entry name" value="Helicase_put_C_phage/plasmid"/>
</dbReference>
<reference evidence="5 6" key="1">
    <citation type="journal article" date="2019" name="Int. J. Syst. Evol. Microbiol.">
        <title>The Global Catalogue of Microorganisms (GCM) 10K type strain sequencing project: providing services to taxonomists for standard genome sequencing and annotation.</title>
        <authorList>
            <consortium name="The Broad Institute Genomics Platform"/>
            <consortium name="The Broad Institute Genome Sequencing Center for Infectious Disease"/>
            <person name="Wu L."/>
            <person name="Ma J."/>
        </authorList>
    </citation>
    <scope>NUCLEOTIDE SEQUENCE [LARGE SCALE GENOMIC DNA]</scope>
    <source>
        <strain evidence="5 6">JCM 16114</strain>
    </source>
</reference>
<dbReference type="SMART" id="SM00885">
    <property type="entry name" value="D5_N"/>
    <property type="match status" value="1"/>
</dbReference>
<accession>A0ABN3CJI3</accession>
<evidence type="ECO:0000313" key="6">
    <source>
        <dbReference type="Proteomes" id="UP001499843"/>
    </source>
</evidence>
<evidence type="ECO:0000259" key="4">
    <source>
        <dbReference type="PROSITE" id="PS51206"/>
    </source>
</evidence>
<keyword evidence="6" id="KW-1185">Reference proteome</keyword>
<dbReference type="RefSeq" id="WP_344478433.1">
    <property type="nucleotide sequence ID" value="NZ_BAAAQX010000012.1"/>
</dbReference>
<dbReference type="InterPro" id="IPR051620">
    <property type="entry name" value="ORF904-like_C"/>
</dbReference>
<dbReference type="PANTHER" id="PTHR35372:SF2">
    <property type="entry name" value="SF3 HELICASE DOMAIN-CONTAINING PROTEIN"/>
    <property type="match status" value="1"/>
</dbReference>
<dbReference type="EMBL" id="BAAAQX010000012">
    <property type="protein sequence ID" value="GAA2209344.1"/>
    <property type="molecule type" value="Genomic_DNA"/>
</dbReference>
<dbReference type="Gene3D" id="3.40.50.300">
    <property type="entry name" value="P-loop containing nucleotide triphosphate hydrolases"/>
    <property type="match status" value="1"/>
</dbReference>
<dbReference type="Pfam" id="PF19263">
    <property type="entry name" value="DUF5906"/>
    <property type="match status" value="1"/>
</dbReference>
<evidence type="ECO:0000256" key="1">
    <source>
        <dbReference type="ARBA" id="ARBA00022741"/>
    </source>
</evidence>
<protein>
    <submittedName>
        <fullName evidence="5">Phage/plasmid primase, P4 family</fullName>
    </submittedName>
</protein>
<keyword evidence="3" id="KW-0067">ATP-binding</keyword>
<evidence type="ECO:0000313" key="5">
    <source>
        <dbReference type="EMBL" id="GAA2209344.1"/>
    </source>
</evidence>
<keyword evidence="1" id="KW-0547">Nucleotide-binding</keyword>
<dbReference type="InterPro" id="IPR027417">
    <property type="entry name" value="P-loop_NTPase"/>
</dbReference>
<dbReference type="PANTHER" id="PTHR35372">
    <property type="entry name" value="ATP BINDING PROTEIN-RELATED"/>
    <property type="match status" value="1"/>
</dbReference>
<organism evidence="5 6">
    <name type="scientific">Nonomuraea monospora</name>
    <dbReference type="NCBI Taxonomy" id="568818"/>
    <lineage>
        <taxon>Bacteria</taxon>
        <taxon>Bacillati</taxon>
        <taxon>Actinomycetota</taxon>
        <taxon>Actinomycetes</taxon>
        <taxon>Streptosporangiales</taxon>
        <taxon>Streptosporangiaceae</taxon>
        <taxon>Nonomuraea</taxon>
    </lineage>
</organism>
<keyword evidence="2" id="KW-0378">Hydrolase</keyword>
<comment type="caution">
    <text evidence="5">The sequence shown here is derived from an EMBL/GenBank/DDBJ whole genome shotgun (WGS) entry which is preliminary data.</text>
</comment>
<name>A0ABN3CJI3_9ACTN</name>
<dbReference type="InterPro" id="IPR014818">
    <property type="entry name" value="Phage/plasmid_primase_P4_C"/>
</dbReference>
<sequence length="500" mass="55621">MSADPFSGLFGGAEEKCPLCDEIPFYCQCEPEDRPVAEVIPIAPSSPAANEPVVLGVEQHRGQLRMAHRFIREHARGLRHVHGIGWHKWDGTRWLPDDQRVDLEACVVTIKQAVREADGLAGQEANDLRADVHRVESASGAEGMLKFASALAPISTSPKSLDADPYLFNMPSGTMDLRTGEVYRNRRDDLITKVAGGSTEDAFSEEWEVFLKRILPDEEVRAFVQRLFGYAMLGKVTEHVMPIFTGTGANGKGTLRDAVLAAFGDYAIEIDPAMLMESKHERHGAFKMRLRGARLAFCSETERGRRFAEATMKRLVGGDQIEANYMHKNPITFDPSHTLIMLTNFLPKVSGDDPAVWRRILVVPFDVVIPEDERDGELPTRLKAAASAVLTWTYRGWLAYQKEGLNPPDAVRARTRAYQQSSDTLARFLSERTYATQAGRVKARDLFAAWSAWCQASGEEPGSEVAFADSMATRGYEKVRTNAGFVYRNLVLTVEIEEGP</sequence>
<dbReference type="InterPro" id="IPR014015">
    <property type="entry name" value="Helicase_SF3_DNA-vir"/>
</dbReference>
<evidence type="ECO:0000256" key="2">
    <source>
        <dbReference type="ARBA" id="ARBA00022801"/>
    </source>
</evidence>
<dbReference type="Pfam" id="PF08706">
    <property type="entry name" value="D5_N"/>
    <property type="match status" value="1"/>
</dbReference>
<dbReference type="NCBIfam" id="TIGR01613">
    <property type="entry name" value="primase_Cterm"/>
    <property type="match status" value="1"/>
</dbReference>